<evidence type="ECO:0000313" key="2">
    <source>
        <dbReference type="EMBL" id="EIA08662.1"/>
    </source>
</evidence>
<feature type="transmembrane region" description="Helical" evidence="1">
    <location>
        <begin position="7"/>
        <end position="29"/>
    </location>
</feature>
<dbReference type="AlphaFoldDB" id="H7FSV4"/>
<evidence type="ECO:0000256" key="1">
    <source>
        <dbReference type="SAM" id="Phobius"/>
    </source>
</evidence>
<sequence>MIGQTDFYYFAEVLNVFNCGIVIAITHAFQKEFILHYKGMVYFLDVDI</sequence>
<dbReference type="EMBL" id="AHKF01000018">
    <property type="protein sequence ID" value="EIA08662.1"/>
    <property type="molecule type" value="Genomic_DNA"/>
</dbReference>
<evidence type="ECO:0000313" key="3">
    <source>
        <dbReference type="Proteomes" id="UP000005566"/>
    </source>
</evidence>
<keyword evidence="1" id="KW-0812">Transmembrane</keyword>
<keyword evidence="1" id="KW-0472">Membrane</keyword>
<reference evidence="2 3" key="1">
    <citation type="journal article" date="2014" name="Acta Crystallogr. D">
        <title>Structure-based characterization and antifreeze properties of a hyperactive ice-binding protein from the Antarctic bacterium Flavobacterium frigoris PS1.</title>
        <authorList>
            <person name="Do H."/>
            <person name="Kim S.J."/>
            <person name="Kim H.J."/>
            <person name="Lee J.H."/>
        </authorList>
    </citation>
    <scope>NUCLEOTIDE SEQUENCE [LARGE SCALE GENOMIC DNA]</scope>
    <source>
        <strain evidence="2 3">PS1</strain>
    </source>
</reference>
<gene>
    <name evidence="2" type="ORF">HJ01_02384</name>
</gene>
<comment type="caution">
    <text evidence="2">The sequence shown here is derived from an EMBL/GenBank/DDBJ whole genome shotgun (WGS) entry which is preliminary data.</text>
</comment>
<protein>
    <submittedName>
        <fullName evidence="2">Uncharacterized protein</fullName>
    </submittedName>
</protein>
<dbReference type="PATRIC" id="fig|1086011.3.peg.2334"/>
<organism evidence="2 3">
    <name type="scientific">Flavobacterium frigoris (strain PS1)</name>
    <dbReference type="NCBI Taxonomy" id="1086011"/>
    <lineage>
        <taxon>Bacteria</taxon>
        <taxon>Pseudomonadati</taxon>
        <taxon>Bacteroidota</taxon>
        <taxon>Flavobacteriia</taxon>
        <taxon>Flavobacteriales</taxon>
        <taxon>Flavobacteriaceae</taxon>
        <taxon>Flavobacterium</taxon>
    </lineage>
</organism>
<keyword evidence="3" id="KW-1185">Reference proteome</keyword>
<name>H7FSV4_FLAFP</name>
<keyword evidence="1" id="KW-1133">Transmembrane helix</keyword>
<dbReference type="Proteomes" id="UP000005566">
    <property type="component" value="Unassembled WGS sequence"/>
</dbReference>
<accession>H7FSV4</accession>
<proteinExistence type="predicted"/>